<dbReference type="GO" id="GO:0005814">
    <property type="term" value="C:centriole"/>
    <property type="evidence" value="ECO:0007669"/>
    <property type="project" value="TreeGrafter"/>
</dbReference>
<dbReference type="Pfam" id="PF15964">
    <property type="entry name" value="CCCAP"/>
    <property type="match status" value="2"/>
</dbReference>
<keyword evidence="3" id="KW-1185">Reference proteome</keyword>
<sequence length="689" mass="79775">MKNIYGLSSKPSVKSPVPQGYLGYLTQKQLQQLNKSKLKSPNPIPQYQSSSSVLMKKKPFDYTDHHYRDTIGRLKLMLADVYSPTKYSSSSSIFKSVTDDETDTTENTIVERSVMKDVSKYYPYKPYSTVSNASSLYIHKPVTSQTLQAPMSGYNSEALLPVSNVQPPSELLNFIEKQESYIEQLEKESNFCRDELSTLISKVKDVVSENEILTERSKYGSEVGETYEPLMRSTKFSVTSGPNILFESRISELEAQIAQMNIDYKKLADEHSDLKRKRAFSGGDSAVDNSCLDAYKKQIENLQRDKTTLEDMVKKLQKQITELKDLDARVFSKTQRNRDLVEQASFERSQADIEIRRLKNELERQHERMRELQLETAKRIAEERNNADRRYTYQVDQLGGDLTSQWEQSSKLQLELERMKRIESDLKRELASKNNQIDELKTEIKLKNTAHLSDLTQINAEKHSLEQEITSLRMQVERADRQGKAEVSRLNAENSSLRQRVDRSDADLLHSRRENLRLCDQISNLEKEIALGDIDRDHRPKDVKTVISEMEEKHSKTVQELEAMISEQRQLMEKLTDQCKNLTQKLDDTSHQHKPCKKHVRFQEENIYDSIFDYSLGRVVRDAKIRRVDNGKHPEEFDHFHVGGTTLCADYAKQAMLEAAKITEECDRKRCKYSNNYPTPLPKRSSIYI</sequence>
<protein>
    <submittedName>
        <fullName evidence="2">CLUMA_CG016485, isoform A</fullName>
    </submittedName>
</protein>
<dbReference type="GO" id="GO:0005813">
    <property type="term" value="C:centrosome"/>
    <property type="evidence" value="ECO:0007669"/>
    <property type="project" value="InterPro"/>
</dbReference>
<reference evidence="2 3" key="1">
    <citation type="submission" date="2015-04" db="EMBL/GenBank/DDBJ databases">
        <authorList>
            <person name="Syromyatnikov M.Y."/>
            <person name="Popov V.N."/>
        </authorList>
    </citation>
    <scope>NUCLEOTIDE SEQUENCE [LARGE SCALE GENOMIC DNA]</scope>
</reference>
<name>A0A1J1ISH3_9DIPT</name>
<dbReference type="OrthoDB" id="10252347at2759"/>
<keyword evidence="1" id="KW-0175">Coiled coil</keyword>
<organism evidence="2 3">
    <name type="scientific">Clunio marinus</name>
    <dbReference type="NCBI Taxonomy" id="568069"/>
    <lineage>
        <taxon>Eukaryota</taxon>
        <taxon>Metazoa</taxon>
        <taxon>Ecdysozoa</taxon>
        <taxon>Arthropoda</taxon>
        <taxon>Hexapoda</taxon>
        <taxon>Insecta</taxon>
        <taxon>Pterygota</taxon>
        <taxon>Neoptera</taxon>
        <taxon>Endopterygota</taxon>
        <taxon>Diptera</taxon>
        <taxon>Nematocera</taxon>
        <taxon>Chironomoidea</taxon>
        <taxon>Chironomidae</taxon>
        <taxon>Clunio</taxon>
    </lineage>
</organism>
<dbReference type="GO" id="GO:0035148">
    <property type="term" value="P:tube formation"/>
    <property type="evidence" value="ECO:0007669"/>
    <property type="project" value="TreeGrafter"/>
</dbReference>
<proteinExistence type="predicted"/>
<dbReference type="STRING" id="568069.A0A1J1ISH3"/>
<dbReference type="GO" id="GO:0001764">
    <property type="term" value="P:neuron migration"/>
    <property type="evidence" value="ECO:0007669"/>
    <property type="project" value="TreeGrafter"/>
</dbReference>
<accession>A0A1J1ISH3</accession>
<gene>
    <name evidence="2" type="ORF">CLUMA_CG016485</name>
</gene>
<evidence type="ECO:0000313" key="3">
    <source>
        <dbReference type="Proteomes" id="UP000183832"/>
    </source>
</evidence>
<dbReference type="PANTHER" id="PTHR34343:SF1">
    <property type="entry name" value="SEROLOGICALLY DEFINED COLON CANCER ANTIGEN 8"/>
    <property type="match status" value="1"/>
</dbReference>
<dbReference type="Proteomes" id="UP000183832">
    <property type="component" value="Unassembled WGS sequence"/>
</dbReference>
<dbReference type="PANTHER" id="PTHR34343">
    <property type="entry name" value="SEROLOGICALLY DEFINED COLON CANCER ANTIGEN 8"/>
    <property type="match status" value="1"/>
</dbReference>
<evidence type="ECO:0000256" key="1">
    <source>
        <dbReference type="SAM" id="Coils"/>
    </source>
</evidence>
<feature type="coiled-coil region" evidence="1">
    <location>
        <begin position="175"/>
        <end position="202"/>
    </location>
</feature>
<dbReference type="EMBL" id="CVRI01000059">
    <property type="protein sequence ID" value="CRL03187.1"/>
    <property type="molecule type" value="Genomic_DNA"/>
</dbReference>
<dbReference type="GO" id="GO:0030010">
    <property type="term" value="P:establishment of cell polarity"/>
    <property type="evidence" value="ECO:0007669"/>
    <property type="project" value="TreeGrafter"/>
</dbReference>
<dbReference type="AlphaFoldDB" id="A0A1J1ISH3"/>
<dbReference type="InterPro" id="IPR031887">
    <property type="entry name" value="SDCCAG8"/>
</dbReference>
<feature type="coiled-coil region" evidence="1">
    <location>
        <begin position="409"/>
        <end position="507"/>
    </location>
</feature>
<dbReference type="GO" id="GO:0007098">
    <property type="term" value="P:centrosome cycle"/>
    <property type="evidence" value="ECO:0007669"/>
    <property type="project" value="InterPro"/>
</dbReference>
<feature type="coiled-coil region" evidence="1">
    <location>
        <begin position="250"/>
        <end position="375"/>
    </location>
</feature>
<evidence type="ECO:0000313" key="2">
    <source>
        <dbReference type="EMBL" id="CRL03187.1"/>
    </source>
</evidence>
<feature type="coiled-coil region" evidence="1">
    <location>
        <begin position="547"/>
        <end position="592"/>
    </location>
</feature>